<dbReference type="PROSITE" id="PS51481">
    <property type="entry name" value="DHAK"/>
    <property type="match status" value="1"/>
</dbReference>
<dbReference type="GO" id="GO:0005829">
    <property type="term" value="C:cytosol"/>
    <property type="evidence" value="ECO:0007669"/>
    <property type="project" value="TreeGrafter"/>
</dbReference>
<organism evidence="2">
    <name type="scientific">Staphylococcus aureus subsp. aureus MN8</name>
    <dbReference type="NCBI Taxonomy" id="548470"/>
    <lineage>
        <taxon>Bacteria</taxon>
        <taxon>Bacillati</taxon>
        <taxon>Bacillota</taxon>
        <taxon>Bacilli</taxon>
        <taxon>Bacillales</taxon>
        <taxon>Staphylococcaceae</taxon>
        <taxon>Staphylococcus</taxon>
    </lineage>
</organism>
<feature type="domain" description="DhaK" evidence="1">
    <location>
        <begin position="8"/>
        <end position="321"/>
    </location>
</feature>
<dbReference type="EMBL" id="ACJA02000003">
    <property type="protein sequence ID" value="EFH95473.1"/>
    <property type="molecule type" value="Genomic_DNA"/>
</dbReference>
<dbReference type="InterPro" id="IPR050861">
    <property type="entry name" value="Dihydroxyacetone_Kinase"/>
</dbReference>
<dbReference type="Proteomes" id="UP000003455">
    <property type="component" value="Chromosome"/>
</dbReference>
<name>A0A0E1X9I9_STAAU</name>
<dbReference type="HOGENOM" id="CLU_017054_0_0_9"/>
<dbReference type="GO" id="GO:0004371">
    <property type="term" value="F:glycerone kinase activity"/>
    <property type="evidence" value="ECO:0007669"/>
    <property type="project" value="InterPro"/>
</dbReference>
<dbReference type="RefSeq" id="WP_000976252.1">
    <property type="nucleotide sequence ID" value="NZ_CM000952.1"/>
</dbReference>
<dbReference type="InterPro" id="IPR012736">
    <property type="entry name" value="DhaK_1"/>
</dbReference>
<dbReference type="GO" id="GO:0019563">
    <property type="term" value="P:glycerol catabolic process"/>
    <property type="evidence" value="ECO:0007669"/>
    <property type="project" value="TreeGrafter"/>
</dbReference>
<evidence type="ECO:0000259" key="1">
    <source>
        <dbReference type="PROSITE" id="PS51481"/>
    </source>
</evidence>
<comment type="caution">
    <text evidence="2">The sequence shown here is derived from an EMBL/GenBank/DDBJ whole genome shotgun (WGS) entry which is preliminary data.</text>
</comment>
<reference evidence="2" key="1">
    <citation type="submission" date="2010-05" db="EMBL/GenBank/DDBJ databases">
        <authorList>
            <person name="Muzny D."/>
            <person name="Qin X."/>
            <person name="Buhay C."/>
            <person name="Dugan-Rocha S."/>
            <person name="Ding Y."/>
            <person name="Chen G."/>
            <person name="Hawes A."/>
            <person name="Holder M."/>
            <person name="Jhangiani S."/>
            <person name="Johnson A."/>
            <person name="Khan Z."/>
            <person name="Li Z."/>
            <person name="Liu W."/>
            <person name="Liu X."/>
            <person name="Perez L."/>
            <person name="Shen H."/>
            <person name="Wang Q."/>
            <person name="Watt J."/>
            <person name="Xi L."/>
            <person name="Xin Y."/>
            <person name="Zhou J."/>
            <person name="Deng J."/>
            <person name="Jiang H."/>
            <person name="Liu Y."/>
            <person name="Qu J."/>
            <person name="Song X.-Z."/>
            <person name="Zhang L."/>
            <person name="Villasana D."/>
            <person name="Johnson A."/>
            <person name="Liu J."/>
            <person name="Liyanage D."/>
            <person name="Lorensuhewa L."/>
            <person name="Robinson T."/>
            <person name="Song A."/>
            <person name="Song B.-B."/>
            <person name="Dinh H."/>
            <person name="Thornton R."/>
            <person name="Coyle M."/>
            <person name="Francisco L."/>
            <person name="Jackson L."/>
            <person name="Javaid M."/>
            <person name="Korchina V."/>
            <person name="Kovar C."/>
            <person name="Mata R."/>
            <person name="Mathew T."/>
            <person name="Ngo R."/>
            <person name="Nguyen L."/>
            <person name="Nguyen N."/>
            <person name="Okwuonu G."/>
            <person name="Ongeri F."/>
            <person name="Pham C."/>
            <person name="Simmons D."/>
            <person name="Wilczek-Boney K."/>
            <person name="Hale W."/>
            <person name="Jakkamsetti A."/>
            <person name="Pham P."/>
            <person name="Ruth R."/>
            <person name="San Lucas F."/>
            <person name="Warren J."/>
            <person name="Zhang J."/>
            <person name="Zhao Z."/>
            <person name="Zhou C."/>
            <person name="Zhu D."/>
            <person name="Lee S."/>
            <person name="Bess C."/>
            <person name="Blankenburg K."/>
            <person name="Forbes L."/>
            <person name="Fu Q."/>
            <person name="Gubbala S."/>
            <person name="Hirani K."/>
            <person name="Jayaseelan J.C."/>
            <person name="Lara F."/>
            <person name="Munidasa M."/>
            <person name="Palculict T."/>
            <person name="Patil S."/>
            <person name="Pu L.-L."/>
            <person name="Saada N."/>
            <person name="Tang L."/>
            <person name="Weissenberger G."/>
            <person name="Zhu Y."/>
            <person name="Hemphill L."/>
            <person name="Shang Y."/>
            <person name="Youmans B."/>
            <person name="Ayvaz T."/>
            <person name="Ross M."/>
            <person name="Santibanez J."/>
            <person name="Aqrawi P."/>
            <person name="Gross S."/>
            <person name="Joshi V."/>
            <person name="Fowler G."/>
            <person name="Nazareth L."/>
            <person name="Reid J."/>
            <person name="Worley K."/>
            <person name="Petrosino J."/>
            <person name="Highlander S."/>
            <person name="Gibbs R."/>
        </authorList>
    </citation>
    <scope>NUCLEOTIDE SEQUENCE [LARGE SCALE GENOMIC DNA]</scope>
    <source>
        <strain evidence="2">MN8</strain>
    </source>
</reference>
<dbReference type="AlphaFoldDB" id="A0A0E1X9I9"/>
<proteinExistence type="predicted"/>
<protein>
    <submittedName>
        <fullName evidence="2">Dihydroxyacetone kinase, DhaK subunit</fullName>
        <ecNumber evidence="2">2.7.1.-</ecNumber>
    </submittedName>
</protein>
<evidence type="ECO:0000313" key="2">
    <source>
        <dbReference type="EMBL" id="EFH95473.1"/>
    </source>
</evidence>
<dbReference type="EC" id="2.7.1.-" evidence="2"/>
<dbReference type="PANTHER" id="PTHR28629:SF4">
    <property type="entry name" value="TRIOKINASE_FMN CYCLASE"/>
    <property type="match status" value="1"/>
</dbReference>
<dbReference type="NCBIfam" id="TIGR02363">
    <property type="entry name" value="dhaK1"/>
    <property type="match status" value="1"/>
</dbReference>
<gene>
    <name evidence="2" type="primary">dhaK</name>
    <name evidence="2" type="ORF">HMPREF0769_11683</name>
</gene>
<keyword evidence="2" id="KW-0418">Kinase</keyword>
<dbReference type="SUPFAM" id="SSF82549">
    <property type="entry name" value="DAK1/DegV-like"/>
    <property type="match status" value="1"/>
</dbReference>
<dbReference type="Pfam" id="PF02733">
    <property type="entry name" value="Dak1"/>
    <property type="match status" value="1"/>
</dbReference>
<keyword evidence="2" id="KW-0808">Transferase</keyword>
<dbReference type="FunFam" id="3.40.50.10440:FF:000001">
    <property type="entry name" value="Dihydroxyacetone kinase, DhaK subunit"/>
    <property type="match status" value="1"/>
</dbReference>
<dbReference type="Gene3D" id="3.40.50.10440">
    <property type="entry name" value="Dihydroxyacetone kinase, domain 1"/>
    <property type="match status" value="1"/>
</dbReference>
<dbReference type="InterPro" id="IPR004006">
    <property type="entry name" value="DhaK_dom"/>
</dbReference>
<dbReference type="PANTHER" id="PTHR28629">
    <property type="entry name" value="TRIOKINASE/FMN CYCLASE"/>
    <property type="match status" value="1"/>
</dbReference>
<sequence>MMKKLINKKETFLTDMIEGMLIAHPELDLIANTVIVKKAKKEQGVAIVSGGGSGHEPAHAGFVAEGMLDAAVCGEVFTSPIPDKILEAIKAVDTGDGVLLVVKNYAGDVMNFEMAQELAEMEGINVETVIVRDDIAVTNEVQRRGVAGTVFVHKLAGYLAEKGHSLTEIKSRVEALLPEIKSIGMAIEPPLVPTTGKYGFDIEDDKMEIGIGIHGEKGIHREEVKDIDHIVGTLLDELYKEVTANEVIVMVNGMGGTPLSELNIVTKYIQQNLAARTVNVAKWFVGDYMTSLDMQGFSITIVPNKPEYLEAFLAPTTSQYFK</sequence>
<dbReference type="Gene3D" id="3.30.1180.20">
    <property type="entry name" value="Dihydroxyacetone kinase, domain 2"/>
    <property type="match status" value="1"/>
</dbReference>
<accession>A0A0E1X9I9</accession>